<dbReference type="RefSeq" id="WP_343852626.1">
    <property type="nucleotide sequence ID" value="NZ_BAAAFI010000034.1"/>
</dbReference>
<organism evidence="1 2">
    <name type="scientific">Algoriphagus jejuensis</name>
    <dbReference type="NCBI Taxonomy" id="419934"/>
    <lineage>
        <taxon>Bacteria</taxon>
        <taxon>Pseudomonadati</taxon>
        <taxon>Bacteroidota</taxon>
        <taxon>Cytophagia</taxon>
        <taxon>Cytophagales</taxon>
        <taxon>Cyclobacteriaceae</taxon>
        <taxon>Algoriphagus</taxon>
    </lineage>
</organism>
<gene>
    <name evidence="1" type="ORF">GCM10009119_27940</name>
</gene>
<comment type="caution">
    <text evidence="1">The sequence shown here is derived from an EMBL/GenBank/DDBJ whole genome shotgun (WGS) entry which is preliminary data.</text>
</comment>
<dbReference type="EMBL" id="BAAAFI010000034">
    <property type="protein sequence ID" value="GAA0879825.1"/>
    <property type="molecule type" value="Genomic_DNA"/>
</dbReference>
<evidence type="ECO:0000313" key="1">
    <source>
        <dbReference type="EMBL" id="GAA0879825.1"/>
    </source>
</evidence>
<sequence>MKRILPWLIFLVSCADQGPYVNVKLFPLTAENSLLVNLDSVKTVGDLTKLYCEALIDKKKESLTLPYDFQNRTFDSQASTGIQVFAHPMYCTALSGWQRTLCFTIQDGKWMYEYYSLPQRKHLKSNLDSLVKLNILNYGLDPALSSEPQKAIFEIRTYPEKELGEIEGFIGELATAYQRFLSEEVSDPLPMDSLQIKFPLLVMISEEHDLPPIPVDSSTPLDTTLIIEVDLN</sequence>
<evidence type="ECO:0000313" key="2">
    <source>
        <dbReference type="Proteomes" id="UP001500469"/>
    </source>
</evidence>
<accession>A0ABP3YGB8</accession>
<name>A0ABP3YGB8_9BACT</name>
<evidence type="ECO:0008006" key="3">
    <source>
        <dbReference type="Google" id="ProtNLM"/>
    </source>
</evidence>
<dbReference type="Proteomes" id="UP001500469">
    <property type="component" value="Unassembled WGS sequence"/>
</dbReference>
<proteinExistence type="predicted"/>
<keyword evidence="2" id="KW-1185">Reference proteome</keyword>
<reference evidence="2" key="1">
    <citation type="journal article" date="2019" name="Int. J. Syst. Evol. Microbiol.">
        <title>The Global Catalogue of Microorganisms (GCM) 10K type strain sequencing project: providing services to taxonomists for standard genome sequencing and annotation.</title>
        <authorList>
            <consortium name="The Broad Institute Genomics Platform"/>
            <consortium name="The Broad Institute Genome Sequencing Center for Infectious Disease"/>
            <person name="Wu L."/>
            <person name="Ma J."/>
        </authorList>
    </citation>
    <scope>NUCLEOTIDE SEQUENCE [LARGE SCALE GENOMIC DNA]</scope>
    <source>
        <strain evidence="2">JCM 16112</strain>
    </source>
</reference>
<protein>
    <recommendedName>
        <fullName evidence="3">Lipoprotein</fullName>
    </recommendedName>
</protein>